<sequence>MAPKLWVTRGVTWVTSAIKARVGRRTYLRVTNVYRLVNSLTQLMVYPMPLVTDLLEDLDKYK</sequence>
<dbReference type="Proteomes" id="UP000198211">
    <property type="component" value="Unassembled WGS sequence"/>
</dbReference>
<keyword evidence="1" id="KW-0695">RNA-directed DNA polymerase</keyword>
<dbReference type="GO" id="GO:0003964">
    <property type="term" value="F:RNA-directed DNA polymerase activity"/>
    <property type="evidence" value="ECO:0007669"/>
    <property type="project" value="UniProtKB-KW"/>
</dbReference>
<dbReference type="EMBL" id="NBNE01008246">
    <property type="protein sequence ID" value="OWY99695.1"/>
    <property type="molecule type" value="Genomic_DNA"/>
</dbReference>
<protein>
    <submittedName>
        <fullName evidence="1">Reverse transcriptase</fullName>
    </submittedName>
</protein>
<proteinExistence type="predicted"/>
<dbReference type="AlphaFoldDB" id="A0A225V1I1"/>
<keyword evidence="1" id="KW-0548">Nucleotidyltransferase</keyword>
<gene>
    <name evidence="1" type="ORF">PHMEG_00029264</name>
</gene>
<comment type="caution">
    <text evidence="1">The sequence shown here is derived from an EMBL/GenBank/DDBJ whole genome shotgun (WGS) entry which is preliminary data.</text>
</comment>
<organism evidence="1 2">
    <name type="scientific">Phytophthora megakarya</name>
    <dbReference type="NCBI Taxonomy" id="4795"/>
    <lineage>
        <taxon>Eukaryota</taxon>
        <taxon>Sar</taxon>
        <taxon>Stramenopiles</taxon>
        <taxon>Oomycota</taxon>
        <taxon>Peronosporomycetes</taxon>
        <taxon>Peronosporales</taxon>
        <taxon>Peronosporaceae</taxon>
        <taxon>Phytophthora</taxon>
    </lineage>
</organism>
<name>A0A225V1I1_9STRA</name>
<evidence type="ECO:0000313" key="1">
    <source>
        <dbReference type="EMBL" id="OWY99695.1"/>
    </source>
</evidence>
<keyword evidence="1" id="KW-0808">Transferase</keyword>
<reference evidence="2" key="1">
    <citation type="submission" date="2017-03" db="EMBL/GenBank/DDBJ databases">
        <title>Phytopthora megakarya and P. palmivora, two closely related causual agents of cacao black pod achieved similar genome size and gene model numbers by different mechanisms.</title>
        <authorList>
            <person name="Ali S."/>
            <person name="Shao J."/>
            <person name="Larry D.J."/>
            <person name="Kronmiller B."/>
            <person name="Shen D."/>
            <person name="Strem M.D."/>
            <person name="Melnick R.L."/>
            <person name="Guiltinan M.J."/>
            <person name="Tyler B.M."/>
            <person name="Meinhardt L.W."/>
            <person name="Bailey B.A."/>
        </authorList>
    </citation>
    <scope>NUCLEOTIDE SEQUENCE [LARGE SCALE GENOMIC DNA]</scope>
    <source>
        <strain evidence="2">zdho120</strain>
    </source>
</reference>
<evidence type="ECO:0000313" key="2">
    <source>
        <dbReference type="Proteomes" id="UP000198211"/>
    </source>
</evidence>
<accession>A0A225V1I1</accession>
<keyword evidence="2" id="KW-1185">Reference proteome</keyword>